<evidence type="ECO:0000313" key="2">
    <source>
        <dbReference type="Proteomes" id="UP000249915"/>
    </source>
</evidence>
<accession>A0A2V4B9P6</accession>
<name>A0A2V4B9P6_9PSEU</name>
<gene>
    <name evidence="1" type="ORF">BAY60_02210</name>
</gene>
<keyword evidence="2" id="KW-1185">Reference proteome</keyword>
<evidence type="ECO:0000313" key="1">
    <source>
        <dbReference type="EMBL" id="PXY31242.1"/>
    </source>
</evidence>
<comment type="caution">
    <text evidence="1">The sequence shown here is derived from an EMBL/GenBank/DDBJ whole genome shotgun (WGS) entry which is preliminary data.</text>
</comment>
<dbReference type="EMBL" id="MASW01000001">
    <property type="protein sequence ID" value="PXY31242.1"/>
    <property type="molecule type" value="Genomic_DNA"/>
</dbReference>
<organism evidence="1 2">
    <name type="scientific">Prauserella muralis</name>
    <dbReference type="NCBI Taxonomy" id="588067"/>
    <lineage>
        <taxon>Bacteria</taxon>
        <taxon>Bacillati</taxon>
        <taxon>Actinomycetota</taxon>
        <taxon>Actinomycetes</taxon>
        <taxon>Pseudonocardiales</taxon>
        <taxon>Pseudonocardiaceae</taxon>
        <taxon>Prauserella</taxon>
    </lineage>
</organism>
<sequence>MRTWSALAALGAMAVLATGCAEVNDAADQVNSAAGKASVCAEALGVADLNPNVDPEQVRADAEQKANRLRELGEQATQQDLRQTLVAMADGYLELEQGKLDHLNGFNQWLQQNLRNLEQLRQACA</sequence>
<dbReference type="AlphaFoldDB" id="A0A2V4B9P6"/>
<dbReference type="Proteomes" id="UP000249915">
    <property type="component" value="Unassembled WGS sequence"/>
</dbReference>
<dbReference type="PROSITE" id="PS51257">
    <property type="entry name" value="PROKAR_LIPOPROTEIN"/>
    <property type="match status" value="1"/>
</dbReference>
<protein>
    <submittedName>
        <fullName evidence="1">Uncharacterized protein</fullName>
    </submittedName>
</protein>
<reference evidence="1 2" key="1">
    <citation type="submission" date="2016-07" db="EMBL/GenBank/DDBJ databases">
        <title>Draft genome sequence of Prauserella muralis DSM 45305, isolated from a mould-covered wall in an indoor environment.</title>
        <authorList>
            <person name="Ruckert C."/>
            <person name="Albersmeier A."/>
            <person name="Jiang C.-L."/>
            <person name="Jiang Y."/>
            <person name="Kalinowski J."/>
            <person name="Schneider O."/>
            <person name="Winkler A."/>
            <person name="Zotchev S.B."/>
        </authorList>
    </citation>
    <scope>NUCLEOTIDE SEQUENCE [LARGE SCALE GENOMIC DNA]</scope>
    <source>
        <strain evidence="1 2">DSM 45305</strain>
    </source>
</reference>
<dbReference type="RefSeq" id="WP_112279270.1">
    <property type="nucleotide sequence ID" value="NZ_MASW01000001.1"/>
</dbReference>
<proteinExistence type="predicted"/>
<dbReference type="OrthoDB" id="3635905at2"/>